<evidence type="ECO:0000313" key="1">
    <source>
        <dbReference type="EMBL" id="RON63131.1"/>
    </source>
</evidence>
<name>A0A423L4H3_PSEFL</name>
<proteinExistence type="predicted"/>
<evidence type="ECO:0000313" key="2">
    <source>
        <dbReference type="Proteomes" id="UP000285757"/>
    </source>
</evidence>
<dbReference type="AlphaFoldDB" id="A0A423L4H3"/>
<sequence>MLLFMMEITMLLDIPEVRTTLENLRKSFQAFDATGLYNAYLARCESVDEWKFSDGDYFGHLPHDTERMGFSTPRLMKKKYSSVEEACELGKYCSGFSGGRHSITVLPGQKGVQSIQAMLYDHADTFLEIRTVGFKGMDRGDKLDARLVALGRLFQLDDGDRVYVGVSSRDAFSVFLYKYSSTGKVLSGRAIANGWPGEDEWFYHYDSEGQLAEITSGAASVWTRK</sequence>
<comment type="caution">
    <text evidence="1">The sequence shown here is derived from an EMBL/GenBank/DDBJ whole genome shotgun (WGS) entry which is preliminary data.</text>
</comment>
<reference evidence="1 2" key="1">
    <citation type="submission" date="2016-10" db="EMBL/GenBank/DDBJ databases">
        <title>Comparative genome analysis of multiple Pseudomonas spp. focuses on biocontrol and plant growth promoting traits.</title>
        <authorList>
            <person name="Tao X.-Y."/>
            <person name="Taylor C.G."/>
        </authorList>
    </citation>
    <scope>NUCLEOTIDE SEQUENCE [LARGE SCALE GENOMIC DNA]</scope>
    <source>
        <strain evidence="1 2">24D3</strain>
    </source>
</reference>
<dbReference type="Proteomes" id="UP000285757">
    <property type="component" value="Unassembled WGS sequence"/>
</dbReference>
<dbReference type="EMBL" id="MOBU01000018">
    <property type="protein sequence ID" value="RON63131.1"/>
    <property type="molecule type" value="Genomic_DNA"/>
</dbReference>
<organism evidence="1 2">
    <name type="scientific">Pseudomonas fluorescens</name>
    <dbReference type="NCBI Taxonomy" id="294"/>
    <lineage>
        <taxon>Bacteria</taxon>
        <taxon>Pseudomonadati</taxon>
        <taxon>Pseudomonadota</taxon>
        <taxon>Gammaproteobacteria</taxon>
        <taxon>Pseudomonadales</taxon>
        <taxon>Pseudomonadaceae</taxon>
        <taxon>Pseudomonas</taxon>
    </lineage>
</organism>
<gene>
    <name evidence="1" type="ORF">BK671_22440</name>
</gene>
<accession>A0A423L4H3</accession>
<protein>
    <submittedName>
        <fullName evidence="1">Uncharacterized protein</fullName>
    </submittedName>
</protein>